<evidence type="ECO:0000313" key="2">
    <source>
        <dbReference type="EMBL" id="CAG9314897.1"/>
    </source>
</evidence>
<feature type="compositionally biased region" description="Low complexity" evidence="1">
    <location>
        <begin position="126"/>
        <end position="141"/>
    </location>
</feature>
<feature type="compositionally biased region" description="Acidic residues" evidence="1">
    <location>
        <begin position="116"/>
        <end position="125"/>
    </location>
</feature>
<comment type="caution">
    <text evidence="2">The sequence shown here is derived from an EMBL/GenBank/DDBJ whole genome shotgun (WGS) entry which is preliminary data.</text>
</comment>
<feature type="region of interest" description="Disordered" evidence="1">
    <location>
        <begin position="107"/>
        <end position="166"/>
    </location>
</feature>
<dbReference type="Proteomes" id="UP001162131">
    <property type="component" value="Unassembled WGS sequence"/>
</dbReference>
<name>A0AAU9IK89_9CILI</name>
<dbReference type="AlphaFoldDB" id="A0AAU9IK89"/>
<gene>
    <name evidence="2" type="ORF">BSTOLATCC_MIC12680</name>
</gene>
<proteinExistence type="predicted"/>
<feature type="compositionally biased region" description="Basic and acidic residues" evidence="1">
    <location>
        <begin position="154"/>
        <end position="166"/>
    </location>
</feature>
<evidence type="ECO:0000256" key="1">
    <source>
        <dbReference type="SAM" id="MobiDB-lite"/>
    </source>
</evidence>
<reference evidence="2" key="1">
    <citation type="submission" date="2021-09" db="EMBL/GenBank/DDBJ databases">
        <authorList>
            <consortium name="AG Swart"/>
            <person name="Singh M."/>
            <person name="Singh A."/>
            <person name="Seah K."/>
            <person name="Emmerich C."/>
        </authorList>
    </citation>
    <scope>NUCLEOTIDE SEQUENCE</scope>
    <source>
        <strain evidence="2">ATCC30299</strain>
    </source>
</reference>
<accession>A0AAU9IK89</accession>
<sequence length="321" mass="36964">MNSAAANSEKQASKKNSTFKVIRDLSKEEFTLRGFTFRRIYQDFYRCDTCNDELNFALIPAHTKNHQKPNKKAPQKSNPKNYTEILEYEVPNKGLVYVKSDAKKSKKKAPKSLELDLPENEEEYCSENSNSEASQGSSDPYSEPPDSENSSGDDSPKIKKEEGVKKASEKAFRKHFNLSDSDSLTSSSGDSTQNVITDAIDRERNVDFYKCSCGDTFHTYRKFKIHCSMKKSTCERCGQISYCRSAMKSHHVICLTKELGQIKWGQKSMVPHPRYLRGIEEKIRKAYAVMKKDYSVAKEIEQAQKEDEEYTWLPRKRRSKY</sequence>
<organism evidence="2 3">
    <name type="scientific">Blepharisma stoltei</name>
    <dbReference type="NCBI Taxonomy" id="1481888"/>
    <lineage>
        <taxon>Eukaryota</taxon>
        <taxon>Sar</taxon>
        <taxon>Alveolata</taxon>
        <taxon>Ciliophora</taxon>
        <taxon>Postciliodesmatophora</taxon>
        <taxon>Heterotrichea</taxon>
        <taxon>Heterotrichida</taxon>
        <taxon>Blepharismidae</taxon>
        <taxon>Blepharisma</taxon>
    </lineage>
</organism>
<evidence type="ECO:0000313" key="3">
    <source>
        <dbReference type="Proteomes" id="UP001162131"/>
    </source>
</evidence>
<protein>
    <submittedName>
        <fullName evidence="2">Uncharacterized protein</fullName>
    </submittedName>
</protein>
<keyword evidence="3" id="KW-1185">Reference proteome</keyword>
<dbReference type="EMBL" id="CAJZBQ010000013">
    <property type="protein sequence ID" value="CAG9314897.1"/>
    <property type="molecule type" value="Genomic_DNA"/>
</dbReference>